<dbReference type="PIRSF" id="PIRSF000477">
    <property type="entry name" value="PurNPase"/>
    <property type="match status" value="1"/>
</dbReference>
<evidence type="ECO:0000256" key="1">
    <source>
        <dbReference type="ARBA" id="ARBA00005058"/>
    </source>
</evidence>
<feature type="binding site" evidence="10">
    <location>
        <position position="108"/>
    </location>
    <ligand>
        <name>phosphate</name>
        <dbReference type="ChEBI" id="CHEBI:43474"/>
    </ligand>
</feature>
<dbReference type="GO" id="GO:0004731">
    <property type="term" value="F:purine-nucleoside phosphorylase activity"/>
    <property type="evidence" value="ECO:0007669"/>
    <property type="project" value="UniProtKB-EC"/>
</dbReference>
<dbReference type="STRING" id="1873176.BFN67_15770"/>
<dbReference type="SUPFAM" id="SSF53167">
    <property type="entry name" value="Purine and uridine phosphorylases"/>
    <property type="match status" value="1"/>
</dbReference>
<comment type="pathway">
    <text evidence="1 9">Purine metabolism; purine nucleoside salvage.</text>
</comment>
<dbReference type="Gene3D" id="3.40.50.1580">
    <property type="entry name" value="Nucleoside phosphorylase domain"/>
    <property type="match status" value="1"/>
</dbReference>
<dbReference type="PANTHER" id="PTHR11904:SF9">
    <property type="entry name" value="PURINE NUCLEOSIDE PHOSPHORYLASE-RELATED"/>
    <property type="match status" value="1"/>
</dbReference>
<evidence type="ECO:0000256" key="7">
    <source>
        <dbReference type="ARBA" id="ARBA00022679"/>
    </source>
</evidence>
<dbReference type="AlphaFoldDB" id="A0A1V8RSM4"/>
<dbReference type="InterPro" id="IPR000845">
    <property type="entry name" value="Nucleoside_phosphorylase_d"/>
</dbReference>
<dbReference type="CDD" id="cd09009">
    <property type="entry name" value="PNP-EcPNPII_like"/>
    <property type="match status" value="1"/>
</dbReference>
<evidence type="ECO:0000313" key="13">
    <source>
        <dbReference type="Proteomes" id="UP000191905"/>
    </source>
</evidence>
<evidence type="ECO:0000256" key="5">
    <source>
        <dbReference type="ARBA" id="ARBA00013834"/>
    </source>
</evidence>
<dbReference type="NCBIfam" id="TIGR01697">
    <property type="entry name" value="PNPH-PUNA-XAPA"/>
    <property type="match status" value="1"/>
</dbReference>
<dbReference type="NCBIfam" id="TIGR01698">
    <property type="entry name" value="PUNP"/>
    <property type="match status" value="1"/>
</dbReference>
<evidence type="ECO:0000256" key="9">
    <source>
        <dbReference type="PIRNR" id="PIRNR000477"/>
    </source>
</evidence>
<evidence type="ECO:0000256" key="10">
    <source>
        <dbReference type="PIRSR" id="PIRSR000477-2"/>
    </source>
</evidence>
<feature type="binding site" evidence="10">
    <location>
        <position position="204"/>
    </location>
    <ligand>
        <name>phosphate</name>
        <dbReference type="ChEBI" id="CHEBI:43474"/>
    </ligand>
</feature>
<dbReference type="GO" id="GO:0009116">
    <property type="term" value="P:nucleoside metabolic process"/>
    <property type="evidence" value="ECO:0007669"/>
    <property type="project" value="InterPro"/>
</dbReference>
<dbReference type="InterPro" id="IPR011268">
    <property type="entry name" value="Purine_phosphorylase"/>
</dbReference>
<evidence type="ECO:0000259" key="11">
    <source>
        <dbReference type="Pfam" id="PF01048"/>
    </source>
</evidence>
<accession>A0A1V8RSM4</accession>
<comment type="subunit">
    <text evidence="3">Homotrimer.</text>
</comment>
<dbReference type="NCBIfam" id="NF006054">
    <property type="entry name" value="PRK08202.1"/>
    <property type="match status" value="1"/>
</dbReference>
<proteinExistence type="inferred from homology"/>
<keyword evidence="7 9" id="KW-0808">Transferase</keyword>
<reference evidence="12 13" key="1">
    <citation type="journal article" date="2016" name="Int. J. Syst. Evol. Microbiol.">
        <title>Pseudaminobacter manganicus sp. nov., isolated from sludge of a manganese mine.</title>
        <authorList>
            <person name="Li J."/>
            <person name="Huang J."/>
            <person name="Liao S."/>
            <person name="Wang G."/>
        </authorList>
    </citation>
    <scope>NUCLEOTIDE SEQUENCE [LARGE SCALE GENOMIC DNA]</scope>
    <source>
        <strain evidence="12 13">JH-7</strain>
    </source>
</reference>
<protein>
    <recommendedName>
        <fullName evidence="5 9">Purine nucleoside phosphorylase</fullName>
        <ecNumber evidence="4 9">2.4.2.1</ecNumber>
    </recommendedName>
    <alternativeName>
        <fullName evidence="8 9">Inosine-guanosine phosphorylase</fullName>
    </alternativeName>
</protein>
<dbReference type="InterPro" id="IPR011269">
    <property type="entry name" value="PUNP"/>
</dbReference>
<feature type="binding site" evidence="10">
    <location>
        <begin position="76"/>
        <end position="78"/>
    </location>
    <ligand>
        <name>phosphate</name>
        <dbReference type="ChEBI" id="CHEBI:43474"/>
    </ligand>
</feature>
<dbReference type="GO" id="GO:0005737">
    <property type="term" value="C:cytoplasm"/>
    <property type="evidence" value="ECO:0007669"/>
    <property type="project" value="TreeGrafter"/>
</dbReference>
<dbReference type="OrthoDB" id="1523230at2"/>
<dbReference type="EC" id="2.4.2.1" evidence="4 9"/>
<feature type="binding site" evidence="10">
    <location>
        <position position="56"/>
    </location>
    <ligand>
        <name>phosphate</name>
        <dbReference type="ChEBI" id="CHEBI:43474"/>
    </ligand>
</feature>
<evidence type="ECO:0000256" key="2">
    <source>
        <dbReference type="ARBA" id="ARBA00006751"/>
    </source>
</evidence>
<dbReference type="UniPathway" id="UPA00606"/>
<feature type="binding site" evidence="10">
    <location>
        <position position="227"/>
    </location>
    <ligand>
        <name>a purine D-ribonucleoside</name>
        <dbReference type="ChEBI" id="CHEBI:142355"/>
    </ligand>
</feature>
<dbReference type="EMBL" id="MDET01000010">
    <property type="protein sequence ID" value="OQM76124.1"/>
    <property type="molecule type" value="Genomic_DNA"/>
</dbReference>
<feature type="binding site" evidence="10">
    <location>
        <position position="25"/>
    </location>
    <ligand>
        <name>phosphate</name>
        <dbReference type="ChEBI" id="CHEBI:43474"/>
    </ligand>
</feature>
<comment type="function">
    <text evidence="9">The purine nucleoside phosphorylases catalyze the phosphorolytic breakdown of the N-glycosidic bond in the beta-(deoxy)ribonucleoside molecules, with the formation of the corresponding free purine bases and pentose-1-phosphate.</text>
</comment>
<dbReference type="Proteomes" id="UP000191905">
    <property type="component" value="Unassembled WGS sequence"/>
</dbReference>
<dbReference type="RefSeq" id="WP_080919093.1">
    <property type="nucleotide sequence ID" value="NZ_MDET01000010.1"/>
</dbReference>
<feature type="domain" description="Nucleoside phosphorylase" evidence="11">
    <location>
        <begin position="20"/>
        <end position="260"/>
    </location>
</feature>
<feature type="binding site" evidence="10">
    <location>
        <position position="185"/>
    </location>
    <ligand>
        <name>a purine D-ribonucleoside</name>
        <dbReference type="ChEBI" id="CHEBI:142355"/>
    </ligand>
</feature>
<dbReference type="Pfam" id="PF01048">
    <property type="entry name" value="PNP_UDP_1"/>
    <property type="match status" value="1"/>
</dbReference>
<dbReference type="InterPro" id="IPR035994">
    <property type="entry name" value="Nucleoside_phosphorylase_sf"/>
</dbReference>
<evidence type="ECO:0000256" key="8">
    <source>
        <dbReference type="ARBA" id="ARBA00031036"/>
    </source>
</evidence>
<name>A0A1V8RSM4_9HYPH</name>
<dbReference type="PANTHER" id="PTHR11904">
    <property type="entry name" value="METHYLTHIOADENOSINE/PURINE NUCLEOSIDE PHOSPHORYLASE"/>
    <property type="match status" value="1"/>
</dbReference>
<gene>
    <name evidence="12" type="ORF">BFN67_15770</name>
</gene>
<evidence type="ECO:0000256" key="3">
    <source>
        <dbReference type="ARBA" id="ARBA00011233"/>
    </source>
</evidence>
<keyword evidence="6 9" id="KW-0328">Glycosyltransferase</keyword>
<keyword evidence="13" id="KW-1185">Reference proteome</keyword>
<evidence type="ECO:0000256" key="6">
    <source>
        <dbReference type="ARBA" id="ARBA00022676"/>
    </source>
</evidence>
<organism evidence="12 13">
    <name type="scientific">Manganibacter manganicus</name>
    <dbReference type="NCBI Taxonomy" id="1873176"/>
    <lineage>
        <taxon>Bacteria</taxon>
        <taxon>Pseudomonadati</taxon>
        <taxon>Pseudomonadota</taxon>
        <taxon>Alphaproteobacteria</taxon>
        <taxon>Hyphomicrobiales</taxon>
        <taxon>Phyllobacteriaceae</taxon>
        <taxon>Manganibacter</taxon>
    </lineage>
</organism>
<evidence type="ECO:0000256" key="4">
    <source>
        <dbReference type="ARBA" id="ARBA00011886"/>
    </source>
</evidence>
<sequence>MKAAIDHLVEKLDGLAPTTALILGSGLGGLVDEIDDAVHIPQSKLPGFPHSGVSGHAGDLIAGHFAGQPVVMLSGRAHYYEKGDAAAMRPALEVLAGIGVTRLILTNAAGSLDPAMLPGSVMLITDHINFSGGNPLFGEPSDRRFVGMTEAYDPAMRAAFEAAAVATDTTLHQGVYMWFSGPSFETPAEIRMARMLGADAVGMSTVPEVILARFLGLRVAACSVITNLAAGMTGTELSHEETKTMAPLGGARLKVILKHVFGEGLLDD</sequence>
<comment type="caution">
    <text evidence="12">The sequence shown here is derived from an EMBL/GenBank/DDBJ whole genome shotgun (WGS) entry which is preliminary data.</text>
</comment>
<evidence type="ECO:0000313" key="12">
    <source>
        <dbReference type="EMBL" id="OQM76124.1"/>
    </source>
</evidence>
<comment type="similarity">
    <text evidence="2 9">Belongs to the PNP/MTAP phosphorylase family.</text>
</comment>